<evidence type="ECO:0000313" key="2">
    <source>
        <dbReference type="EMBL" id="GJE08651.1"/>
    </source>
</evidence>
<accession>A0ABQ4SZL8</accession>
<gene>
    <name evidence="2" type="ORF">AOPFMNJM_3994</name>
</gene>
<feature type="region of interest" description="Disordered" evidence="1">
    <location>
        <begin position="116"/>
        <end position="233"/>
    </location>
</feature>
<reference evidence="2" key="1">
    <citation type="journal article" date="2021" name="Front. Microbiol.">
        <title>Comprehensive Comparative Genomics and Phenotyping of Methylobacterium Species.</title>
        <authorList>
            <person name="Alessa O."/>
            <person name="Ogura Y."/>
            <person name="Fujitani Y."/>
            <person name="Takami H."/>
            <person name="Hayashi T."/>
            <person name="Sahin N."/>
            <person name="Tani A."/>
        </authorList>
    </citation>
    <scope>NUCLEOTIDE SEQUENCE</scope>
    <source>
        <strain evidence="2">LMG 23639</strain>
    </source>
</reference>
<comment type="caution">
    <text evidence="2">The sequence shown here is derived from an EMBL/GenBank/DDBJ whole genome shotgun (WGS) entry which is preliminary data.</text>
</comment>
<dbReference type="InterPro" id="IPR010781">
    <property type="entry name" value="DUF1376"/>
</dbReference>
<evidence type="ECO:0000256" key="1">
    <source>
        <dbReference type="SAM" id="MobiDB-lite"/>
    </source>
</evidence>
<dbReference type="RefSeq" id="WP_238278539.1">
    <property type="nucleotide sequence ID" value="NZ_BPQR01000084.1"/>
</dbReference>
<name>A0ABQ4SZL8_9HYPH</name>
<feature type="compositionally biased region" description="Basic and acidic residues" evidence="1">
    <location>
        <begin position="155"/>
        <end position="181"/>
    </location>
</feature>
<dbReference type="Pfam" id="PF07120">
    <property type="entry name" value="DUF1376"/>
    <property type="match status" value="1"/>
</dbReference>
<proteinExistence type="predicted"/>
<dbReference type="EMBL" id="BPQR01000084">
    <property type="protein sequence ID" value="GJE08651.1"/>
    <property type="molecule type" value="Genomic_DNA"/>
</dbReference>
<organism evidence="2 3">
    <name type="scientific">Methylobacterium jeotgali</name>
    <dbReference type="NCBI Taxonomy" id="381630"/>
    <lineage>
        <taxon>Bacteria</taxon>
        <taxon>Pseudomonadati</taxon>
        <taxon>Pseudomonadota</taxon>
        <taxon>Alphaproteobacteria</taxon>
        <taxon>Hyphomicrobiales</taxon>
        <taxon>Methylobacteriaceae</taxon>
        <taxon>Methylobacterium</taxon>
    </lineage>
</organism>
<sequence length="383" mass="42389">MTAQSDLPAPLVPHDIDVDGINGFLLHTDRLFHSELWALSTGEEFKAAVALWGHAWKQKPAGSLPNNDRLLAAFSGAAGRWKKVKAMALRGFVLCSDGRYYHQVLCEDVLRAAKAKDQRKDRTAAATRARHARDEGGTTPPSGGKKASKINETGVRNEERHEARNVQRDESRNGVRHEDRNVSVTADTRRPLRSPIEVEGERKKKENIPAAACEPVPREPQTAAAEPPPAWNSRANFDRVEARCRRELPRDWVNDFVVGPMVKLEHDGLDLEAEIVPAILDLVASRRVPIRTWGTLANAVAERVRIQRESRTSQGLPAKAAAPTLEAEMVDMAPHGRWAEETIRKMVARHRANPSDWIEAVFGPPPGQPSCKVPSRLLIGEAA</sequence>
<protein>
    <recommendedName>
        <fullName evidence="4">DUF1376 domain-containing protein</fullName>
    </recommendedName>
</protein>
<keyword evidence="3" id="KW-1185">Reference proteome</keyword>
<reference evidence="2" key="2">
    <citation type="submission" date="2021-08" db="EMBL/GenBank/DDBJ databases">
        <authorList>
            <person name="Tani A."/>
            <person name="Ola A."/>
            <person name="Ogura Y."/>
            <person name="Katsura K."/>
            <person name="Hayashi T."/>
        </authorList>
    </citation>
    <scope>NUCLEOTIDE SEQUENCE</scope>
    <source>
        <strain evidence="2">LMG 23639</strain>
    </source>
</reference>
<evidence type="ECO:0008006" key="4">
    <source>
        <dbReference type="Google" id="ProtNLM"/>
    </source>
</evidence>
<evidence type="ECO:0000313" key="3">
    <source>
        <dbReference type="Proteomes" id="UP001055102"/>
    </source>
</evidence>
<dbReference type="Proteomes" id="UP001055102">
    <property type="component" value="Unassembled WGS sequence"/>
</dbReference>